<gene>
    <name evidence="1" type="ORF">DW011_15505</name>
</gene>
<evidence type="ECO:0000313" key="2">
    <source>
        <dbReference type="Proteomes" id="UP000283616"/>
    </source>
</evidence>
<proteinExistence type="predicted"/>
<evidence type="ECO:0000313" key="1">
    <source>
        <dbReference type="EMBL" id="RHL57168.1"/>
    </source>
</evidence>
<dbReference type="Proteomes" id="UP000283616">
    <property type="component" value="Unassembled WGS sequence"/>
</dbReference>
<reference evidence="1 2" key="1">
    <citation type="submission" date="2018-08" db="EMBL/GenBank/DDBJ databases">
        <title>A genome reference for cultivated species of the human gut microbiota.</title>
        <authorList>
            <person name="Zou Y."/>
            <person name="Xue W."/>
            <person name="Luo G."/>
        </authorList>
    </citation>
    <scope>NUCLEOTIDE SEQUENCE [LARGE SCALE GENOMIC DNA]</scope>
    <source>
        <strain evidence="1 2">AF37-12</strain>
    </source>
</reference>
<protein>
    <submittedName>
        <fullName evidence="1">Uncharacterized protein</fullName>
    </submittedName>
</protein>
<dbReference type="InterPro" id="IPR055679">
    <property type="entry name" value="DUF7255"/>
</dbReference>
<dbReference type="EMBL" id="QROV01000017">
    <property type="protein sequence ID" value="RHL57168.1"/>
    <property type="molecule type" value="Genomic_DNA"/>
</dbReference>
<sequence length="207" mass="24017">MGERQTLLKSLAEDIYSGSLIKSPKLSIFEIEYSGLGNEVERVYSALGGASEQIPLNYGSWDISLKDFCIELDEERHFNRYRLETLASSIYKDFSFFSVSNYKEYCLTKEEQCLRAASWGNNWKTNSSDKLFIVSGDYGDLSENGSSRWRQRAFYDFIKDLNSVIRKVPILRISIYDTYNGNTVNEMLIKKDVRNLRAFLKDLRKNI</sequence>
<dbReference type="Pfam" id="PF23913">
    <property type="entry name" value="DUF7255"/>
    <property type="match status" value="1"/>
</dbReference>
<organism evidence="1 2">
    <name type="scientific">Bacteroides thetaiotaomicron</name>
    <dbReference type="NCBI Taxonomy" id="818"/>
    <lineage>
        <taxon>Bacteria</taxon>
        <taxon>Pseudomonadati</taxon>
        <taxon>Bacteroidota</taxon>
        <taxon>Bacteroidia</taxon>
        <taxon>Bacteroidales</taxon>
        <taxon>Bacteroidaceae</taxon>
        <taxon>Bacteroides</taxon>
    </lineage>
</organism>
<name>A0A415LYT0_BACT4</name>
<comment type="caution">
    <text evidence="1">The sequence shown here is derived from an EMBL/GenBank/DDBJ whole genome shotgun (WGS) entry which is preliminary data.</text>
</comment>
<accession>A0A415LYT0</accession>
<dbReference type="RefSeq" id="WP_118417739.1">
    <property type="nucleotide sequence ID" value="NZ_QROV01000017.1"/>
</dbReference>
<dbReference type="AlphaFoldDB" id="A0A415LYT0"/>